<dbReference type="CDD" id="cd12189">
    <property type="entry name" value="LKR_SDH_like"/>
    <property type="match status" value="1"/>
</dbReference>
<dbReference type="Proteomes" id="UP000004671">
    <property type="component" value="Chromosome"/>
</dbReference>
<dbReference type="AlphaFoldDB" id="H1XX70"/>
<dbReference type="STRING" id="880073.Cabys_3947"/>
<dbReference type="InterPro" id="IPR007886">
    <property type="entry name" value="AlaDH/PNT_N"/>
</dbReference>
<feature type="domain" description="Alanine dehydrogenase/pyridine nucleotide transhydrogenase NAD(H)-binding" evidence="2">
    <location>
        <begin position="207"/>
        <end position="397"/>
    </location>
</feature>
<evidence type="ECO:0000256" key="1">
    <source>
        <dbReference type="ARBA" id="ARBA00023002"/>
    </source>
</evidence>
<dbReference type="SMART" id="SM01002">
    <property type="entry name" value="AlaDh_PNT_C"/>
    <property type="match status" value="1"/>
</dbReference>
<evidence type="ECO:0008006" key="6">
    <source>
        <dbReference type="Google" id="ProtNLM"/>
    </source>
</evidence>
<evidence type="ECO:0000313" key="5">
    <source>
        <dbReference type="Proteomes" id="UP000004671"/>
    </source>
</evidence>
<dbReference type="SUPFAM" id="SSF52283">
    <property type="entry name" value="Formate/glycerate dehydrogenase catalytic domain-like"/>
    <property type="match status" value="1"/>
</dbReference>
<dbReference type="eggNOG" id="COG0686">
    <property type="taxonomic scope" value="Bacteria"/>
</dbReference>
<reference evidence="4 5" key="1">
    <citation type="submission" date="2011-09" db="EMBL/GenBank/DDBJ databases">
        <title>The permanent draft genome of Caldithrix abyssi DSM 13497.</title>
        <authorList>
            <consortium name="US DOE Joint Genome Institute (JGI-PGF)"/>
            <person name="Lucas S."/>
            <person name="Han J."/>
            <person name="Lapidus A."/>
            <person name="Bruce D."/>
            <person name="Goodwin L."/>
            <person name="Pitluck S."/>
            <person name="Peters L."/>
            <person name="Kyrpides N."/>
            <person name="Mavromatis K."/>
            <person name="Ivanova N."/>
            <person name="Mikhailova N."/>
            <person name="Chertkov O."/>
            <person name="Detter J.C."/>
            <person name="Tapia R."/>
            <person name="Han C."/>
            <person name="Land M."/>
            <person name="Hauser L."/>
            <person name="Markowitz V."/>
            <person name="Cheng J.-F."/>
            <person name="Hugenholtz P."/>
            <person name="Woyke T."/>
            <person name="Wu D."/>
            <person name="Spring S."/>
            <person name="Brambilla E."/>
            <person name="Klenk H.-P."/>
            <person name="Eisen J.A."/>
        </authorList>
    </citation>
    <scope>NUCLEOTIDE SEQUENCE [LARGE SCALE GENOMIC DNA]</scope>
    <source>
        <strain evidence="4 5">DSM 13497</strain>
    </source>
</reference>
<gene>
    <name evidence="4" type="ORF">Calab_1181</name>
</gene>
<dbReference type="Pfam" id="PF05222">
    <property type="entry name" value="AlaDh_PNT_N"/>
    <property type="match status" value="1"/>
</dbReference>
<dbReference type="HOGENOM" id="CLU_2895479_0_0_0"/>
<dbReference type="EMBL" id="CM001402">
    <property type="protein sequence ID" value="EHO40807.1"/>
    <property type="molecule type" value="Genomic_DNA"/>
</dbReference>
<accession>H1XX70</accession>
<dbReference type="Gene3D" id="3.40.50.720">
    <property type="entry name" value="NAD(P)-binding Rossmann-like Domain"/>
    <property type="match status" value="2"/>
</dbReference>
<dbReference type="PANTHER" id="PTHR11133">
    <property type="entry name" value="SACCHAROPINE DEHYDROGENASE"/>
    <property type="match status" value="1"/>
</dbReference>
<evidence type="ECO:0000259" key="3">
    <source>
        <dbReference type="SMART" id="SM01003"/>
    </source>
</evidence>
<dbReference type="InterPro" id="IPR007698">
    <property type="entry name" value="AlaDH/PNT_NAD(H)-bd"/>
</dbReference>
<organism evidence="4 5">
    <name type="scientific">Caldithrix abyssi DSM 13497</name>
    <dbReference type="NCBI Taxonomy" id="880073"/>
    <lineage>
        <taxon>Bacteria</taxon>
        <taxon>Pseudomonadati</taxon>
        <taxon>Calditrichota</taxon>
        <taxon>Calditrichia</taxon>
        <taxon>Calditrichales</taxon>
        <taxon>Calditrichaceae</taxon>
        <taxon>Caldithrix</taxon>
    </lineage>
</organism>
<dbReference type="InterPro" id="IPR051168">
    <property type="entry name" value="AASS"/>
</dbReference>
<dbReference type="PANTHER" id="PTHR11133:SF22">
    <property type="entry name" value="ALPHA-AMINOADIPIC SEMIALDEHYDE SYNTHASE, MITOCHONDRIAL"/>
    <property type="match status" value="1"/>
</dbReference>
<sequence length="470" mass="53664">MINFVYSIPALCGNFSFEMNYSRAYLTRRIKMKSILIRAEDKNIYERRTPIVPQDLAKILKKTPTDAFVEKSDKRFFKEQEYEAVGAKICQGMEPGDIILGVKEIPVNKLLSDKVYLFFSHTIKGQKDNMPMLQKIIDSKSTLIDYERITDAQGRRLVFFGRFAGDAGAINILWLMGQNWQARELHTPFAECKQALHYHSVKEAHEHVKQIGEKIKQQGLPQEINPLIIGVLGYGNVSKGAQYIFDALPVERINPEQLTEFFKKGNFDAHKVYLTIFKEEHLVEHKQGKRFELQDYYQNPGNYRPVFDRYLPYLSILVNAIYWEPRYPRFVTWESLAALKSAGKLRLQGIADITCDVNGSIECNVKATDSGSPAYLVHPETRTVTDGHIGDGIVLLAVDNLPAELPNDSSRFFSEQLWPFIPGIVTADFDQPLEKSGLPDEIKRAVIVYKGELTEAYRYLIEPLARAMGV</sequence>
<evidence type="ECO:0000313" key="4">
    <source>
        <dbReference type="EMBL" id="EHO40807.1"/>
    </source>
</evidence>
<dbReference type="SMART" id="SM01003">
    <property type="entry name" value="AlaDh_PNT_N"/>
    <property type="match status" value="1"/>
</dbReference>
<dbReference type="PaxDb" id="880073-Calab_1181"/>
<evidence type="ECO:0000259" key="2">
    <source>
        <dbReference type="SMART" id="SM01002"/>
    </source>
</evidence>
<proteinExistence type="predicted"/>
<dbReference type="InParanoid" id="H1XX70"/>
<feature type="domain" description="Alanine dehydrogenase/pyridine nucleotide transhydrogenase N-terminal" evidence="3">
    <location>
        <begin position="36"/>
        <end position="167"/>
    </location>
</feature>
<name>H1XX70_CALAY</name>
<keyword evidence="1" id="KW-0560">Oxidoreductase</keyword>
<dbReference type="GO" id="GO:0016491">
    <property type="term" value="F:oxidoreductase activity"/>
    <property type="evidence" value="ECO:0007669"/>
    <property type="project" value="UniProtKB-KW"/>
</dbReference>
<protein>
    <recommendedName>
        <fullName evidence="6">Saccharopine dehydrogenase (NAD(+), L-lysine-forming)</fullName>
    </recommendedName>
</protein>
<keyword evidence="5" id="KW-1185">Reference proteome</keyword>